<feature type="transmembrane region" description="Helical" evidence="7">
    <location>
        <begin position="296"/>
        <end position="315"/>
    </location>
</feature>
<evidence type="ECO:0000256" key="6">
    <source>
        <dbReference type="ARBA" id="ARBA00023136"/>
    </source>
</evidence>
<comment type="similarity">
    <text evidence="7">Belongs to the binding-protein-dependent transport system permease family.</text>
</comment>
<keyword evidence="10" id="KW-1185">Reference proteome</keyword>
<feature type="domain" description="ABC transmembrane type-1" evidence="8">
    <location>
        <begin position="99"/>
        <end position="312"/>
    </location>
</feature>
<accession>A0ABU8ZPQ6</accession>
<dbReference type="InterPro" id="IPR035906">
    <property type="entry name" value="MetI-like_sf"/>
</dbReference>
<dbReference type="InterPro" id="IPR000515">
    <property type="entry name" value="MetI-like"/>
</dbReference>
<dbReference type="InterPro" id="IPR051393">
    <property type="entry name" value="ABC_transporter_permease"/>
</dbReference>
<organism evidence="9 10">
    <name type="scientific">Bifidobacterium favimelis</name>
    <dbReference type="NCBI Taxonomy" id="3122979"/>
    <lineage>
        <taxon>Bacteria</taxon>
        <taxon>Bacillati</taxon>
        <taxon>Actinomycetota</taxon>
        <taxon>Actinomycetes</taxon>
        <taxon>Bifidobacteriales</taxon>
        <taxon>Bifidobacteriaceae</taxon>
        <taxon>Bifidobacterium</taxon>
    </lineage>
</organism>
<feature type="transmembrane region" description="Helical" evidence="7">
    <location>
        <begin position="41"/>
        <end position="62"/>
    </location>
</feature>
<protein>
    <submittedName>
        <fullName evidence="9">Sugar ABC transporter permease</fullName>
    </submittedName>
</protein>
<evidence type="ECO:0000256" key="4">
    <source>
        <dbReference type="ARBA" id="ARBA00022692"/>
    </source>
</evidence>
<keyword evidence="6 7" id="KW-0472">Membrane</keyword>
<feature type="transmembrane region" description="Helical" evidence="7">
    <location>
        <begin position="103"/>
        <end position="125"/>
    </location>
</feature>
<sequence length="324" mass="35882">MNPSVQRAGRIRPPYRPRRQIVTADAPARRRPSPGRSQARLAWVFCAGAVIIIGAFVFYPAFSALYLSFTDATGFNRPSLVGLANYRSLFSDPVTLRAMLNTAIYTLIYVPVLVAVALGVAILLNRDDLPFRGFLRSVIFLPFVISMAVAAMAWKFIIDPNLGFLPYWLSKVGIHMGDLLGSTAWALPTVTAVGIWKNFGYFMVIFLAGLQGVSRELYEAADLDGCGPWQRFRAVTLPGLSGTMTYVVIMALIQAFQAFDQIYVMTSGGPDHMTETMVYRIYTEGFRNFHLAGASALSYVLLLVTFLVGVIQLVLNARREKEDL</sequence>
<feature type="transmembrane region" description="Helical" evidence="7">
    <location>
        <begin position="137"/>
        <end position="158"/>
    </location>
</feature>
<keyword evidence="3" id="KW-1003">Cell membrane</keyword>
<dbReference type="Proteomes" id="UP001373159">
    <property type="component" value="Unassembled WGS sequence"/>
</dbReference>
<keyword evidence="2 7" id="KW-0813">Transport</keyword>
<evidence type="ECO:0000256" key="2">
    <source>
        <dbReference type="ARBA" id="ARBA00022448"/>
    </source>
</evidence>
<dbReference type="EMBL" id="JBANBB010000002">
    <property type="protein sequence ID" value="MEK0307231.1"/>
    <property type="molecule type" value="Genomic_DNA"/>
</dbReference>
<dbReference type="RefSeq" id="WP_340486314.1">
    <property type="nucleotide sequence ID" value="NZ_JBANDZ010000002.1"/>
</dbReference>
<evidence type="ECO:0000256" key="3">
    <source>
        <dbReference type="ARBA" id="ARBA00022475"/>
    </source>
</evidence>
<evidence type="ECO:0000259" key="8">
    <source>
        <dbReference type="PROSITE" id="PS50928"/>
    </source>
</evidence>
<gene>
    <name evidence="9" type="ORF">V8P97_07130</name>
</gene>
<dbReference type="PROSITE" id="PS50928">
    <property type="entry name" value="ABC_TM1"/>
    <property type="match status" value="1"/>
</dbReference>
<evidence type="ECO:0000256" key="5">
    <source>
        <dbReference type="ARBA" id="ARBA00022989"/>
    </source>
</evidence>
<comment type="caution">
    <text evidence="9">The sequence shown here is derived from an EMBL/GenBank/DDBJ whole genome shotgun (WGS) entry which is preliminary data.</text>
</comment>
<dbReference type="CDD" id="cd06261">
    <property type="entry name" value="TM_PBP2"/>
    <property type="match status" value="1"/>
</dbReference>
<evidence type="ECO:0000256" key="1">
    <source>
        <dbReference type="ARBA" id="ARBA00004651"/>
    </source>
</evidence>
<evidence type="ECO:0000256" key="7">
    <source>
        <dbReference type="RuleBase" id="RU363032"/>
    </source>
</evidence>
<feature type="transmembrane region" description="Helical" evidence="7">
    <location>
        <begin position="234"/>
        <end position="256"/>
    </location>
</feature>
<dbReference type="SUPFAM" id="SSF161098">
    <property type="entry name" value="MetI-like"/>
    <property type="match status" value="1"/>
</dbReference>
<dbReference type="Pfam" id="PF00528">
    <property type="entry name" value="BPD_transp_1"/>
    <property type="match status" value="1"/>
</dbReference>
<name>A0ABU8ZPQ6_9BIFI</name>
<keyword evidence="4 7" id="KW-0812">Transmembrane</keyword>
<comment type="subcellular location">
    <subcellularLocation>
        <location evidence="1 7">Cell membrane</location>
        <topology evidence="1 7">Multi-pass membrane protein</topology>
    </subcellularLocation>
</comment>
<evidence type="ECO:0000313" key="10">
    <source>
        <dbReference type="Proteomes" id="UP001373159"/>
    </source>
</evidence>
<dbReference type="PANTHER" id="PTHR30193">
    <property type="entry name" value="ABC TRANSPORTER PERMEASE PROTEIN"/>
    <property type="match status" value="1"/>
</dbReference>
<reference evidence="9 10" key="1">
    <citation type="submission" date="2024-02" db="EMBL/GenBank/DDBJ databases">
        <title>Bifidobacterium honeyensis sp. nov., isolated from the comb honey.</title>
        <authorList>
            <person name="Liu W."/>
            <person name="Li Y."/>
        </authorList>
    </citation>
    <scope>NUCLEOTIDE SEQUENCE [LARGE SCALE GENOMIC DNA]</scope>
    <source>
        <strain evidence="9 10">IMAU50988</strain>
    </source>
</reference>
<evidence type="ECO:0000313" key="9">
    <source>
        <dbReference type="EMBL" id="MEK0307231.1"/>
    </source>
</evidence>
<dbReference type="PANTHER" id="PTHR30193:SF41">
    <property type="entry name" value="DIACETYLCHITOBIOSE UPTAKE SYSTEM PERMEASE PROTEIN NGCF"/>
    <property type="match status" value="1"/>
</dbReference>
<proteinExistence type="inferred from homology"/>
<keyword evidence="5 7" id="KW-1133">Transmembrane helix</keyword>
<dbReference type="Gene3D" id="1.10.3720.10">
    <property type="entry name" value="MetI-like"/>
    <property type="match status" value="1"/>
</dbReference>